<evidence type="ECO:0000256" key="13">
    <source>
        <dbReference type="PIRSR" id="PIRSR000350-3"/>
    </source>
</evidence>
<reference evidence="19 20" key="1">
    <citation type="submission" date="2021-08" db="EMBL/GenBank/DDBJ databases">
        <title>Draft Genome Sequence of Phanerochaete sordida strain YK-624.</title>
        <authorList>
            <person name="Mori T."/>
            <person name="Dohra H."/>
            <person name="Suzuki T."/>
            <person name="Kawagishi H."/>
            <person name="Hirai H."/>
        </authorList>
    </citation>
    <scope>NUCLEOTIDE SEQUENCE [LARGE SCALE GENOMIC DNA]</scope>
    <source>
        <strain evidence="19 20">YK-624</strain>
    </source>
</reference>
<organism evidence="19 20">
    <name type="scientific">Phanerochaete sordida</name>
    <dbReference type="NCBI Taxonomy" id="48140"/>
    <lineage>
        <taxon>Eukaryota</taxon>
        <taxon>Fungi</taxon>
        <taxon>Dikarya</taxon>
        <taxon>Basidiomycota</taxon>
        <taxon>Agaricomycotina</taxon>
        <taxon>Agaricomycetes</taxon>
        <taxon>Polyporales</taxon>
        <taxon>Phanerochaetaceae</taxon>
        <taxon>Phanerochaete</taxon>
    </lineage>
</organism>
<evidence type="ECO:0000256" key="12">
    <source>
        <dbReference type="PIRSR" id="PIRSR000350-2"/>
    </source>
</evidence>
<evidence type="ECO:0000256" key="7">
    <source>
        <dbReference type="ARBA" id="ARBA00023002"/>
    </source>
</evidence>
<evidence type="ECO:0000256" key="8">
    <source>
        <dbReference type="ARBA" id="ARBA00023157"/>
    </source>
</evidence>
<evidence type="ECO:0000256" key="16">
    <source>
        <dbReference type="RuleBase" id="RU365016"/>
    </source>
</evidence>
<protein>
    <recommendedName>
        <fullName evidence="4 16">Glutathione reductase</fullName>
        <ecNumber evidence="3 16">1.8.1.7</ecNumber>
    </recommendedName>
</protein>
<dbReference type="InterPro" id="IPR012999">
    <property type="entry name" value="Pyr_OxRdtase_I_AS"/>
</dbReference>
<evidence type="ECO:0000313" key="19">
    <source>
        <dbReference type="EMBL" id="GJE88800.1"/>
    </source>
</evidence>
<evidence type="ECO:0000313" key="20">
    <source>
        <dbReference type="Proteomes" id="UP000703269"/>
    </source>
</evidence>
<dbReference type="OrthoDB" id="5956163at2759"/>
<dbReference type="Gene3D" id="3.30.390.30">
    <property type="match status" value="1"/>
</dbReference>
<dbReference type="SUPFAM" id="SSF55424">
    <property type="entry name" value="FAD/NAD-linked reductases, dimerisation (C-terminal) domain"/>
    <property type="match status" value="1"/>
</dbReference>
<keyword evidence="13" id="KW-0520">NAD</keyword>
<dbReference type="PROSITE" id="PS00076">
    <property type="entry name" value="PYRIDINE_REDOX_1"/>
    <property type="match status" value="1"/>
</dbReference>
<accession>A0A9P3G786</accession>
<comment type="caution">
    <text evidence="19">The sequence shown here is derived from an EMBL/GenBank/DDBJ whole genome shotgun (WGS) entry which is preliminary data.</text>
</comment>
<dbReference type="InterPro" id="IPR001100">
    <property type="entry name" value="Pyr_nuc-diS_OxRdtase"/>
</dbReference>
<dbReference type="GO" id="GO:0005739">
    <property type="term" value="C:mitochondrion"/>
    <property type="evidence" value="ECO:0007669"/>
    <property type="project" value="TreeGrafter"/>
</dbReference>
<feature type="binding site" evidence="13">
    <location>
        <position position="321"/>
    </location>
    <ligand>
        <name>FAD</name>
        <dbReference type="ChEBI" id="CHEBI:57692"/>
    </ligand>
</feature>
<dbReference type="GO" id="GO:0050661">
    <property type="term" value="F:NADP binding"/>
    <property type="evidence" value="ECO:0007669"/>
    <property type="project" value="InterPro"/>
</dbReference>
<comment type="function">
    <text evidence="11 16">Catalyzes the reduction of glutathione disulfide (GSSG) to reduced glutathione (GSH). Constitutes the major mechanism to maintain a high GSH:GSSG ratio in the cytosol.</text>
</comment>
<dbReference type="PRINTS" id="PR00368">
    <property type="entry name" value="FADPNR"/>
</dbReference>
<dbReference type="GO" id="GO:0050660">
    <property type="term" value="F:flavin adenine dinucleotide binding"/>
    <property type="evidence" value="ECO:0007669"/>
    <property type="project" value="InterPro"/>
</dbReference>
<evidence type="ECO:0000256" key="6">
    <source>
        <dbReference type="ARBA" id="ARBA00022827"/>
    </source>
</evidence>
<dbReference type="GO" id="GO:0045454">
    <property type="term" value="P:cell redox homeostasis"/>
    <property type="evidence" value="ECO:0007669"/>
    <property type="project" value="InterPro"/>
</dbReference>
<evidence type="ECO:0000256" key="11">
    <source>
        <dbReference type="ARBA" id="ARBA00056905"/>
    </source>
</evidence>
<dbReference type="InterPro" id="IPR023753">
    <property type="entry name" value="FAD/NAD-binding_dom"/>
</dbReference>
<keyword evidence="20" id="KW-1185">Reference proteome</keyword>
<evidence type="ECO:0000256" key="10">
    <source>
        <dbReference type="ARBA" id="ARBA00049142"/>
    </source>
</evidence>
<dbReference type="NCBIfam" id="TIGR01421">
    <property type="entry name" value="gluta_reduc_1"/>
    <property type="match status" value="1"/>
</dbReference>
<dbReference type="Proteomes" id="UP000703269">
    <property type="component" value="Unassembled WGS sequence"/>
</dbReference>
<evidence type="ECO:0000259" key="18">
    <source>
        <dbReference type="Pfam" id="PF07992"/>
    </source>
</evidence>
<dbReference type="InterPro" id="IPR006322">
    <property type="entry name" value="Glutathione_Rdtase_euk/bac"/>
</dbReference>
<keyword evidence="16" id="KW-0963">Cytoplasm</keyword>
<evidence type="ECO:0000256" key="4">
    <source>
        <dbReference type="ARBA" id="ARBA00017111"/>
    </source>
</evidence>
<dbReference type="GO" id="GO:0006749">
    <property type="term" value="P:glutathione metabolic process"/>
    <property type="evidence" value="ECO:0007669"/>
    <property type="project" value="InterPro"/>
</dbReference>
<name>A0A9P3G786_9APHY</name>
<comment type="subunit">
    <text evidence="2">Homodimer.</text>
</comment>
<keyword evidence="9 15" id="KW-0676">Redox-active center</keyword>
<feature type="binding site" evidence="13">
    <location>
        <begin position="192"/>
        <end position="199"/>
    </location>
    <ligand>
        <name>NAD(+)</name>
        <dbReference type="ChEBI" id="CHEBI:57540"/>
    </ligand>
</feature>
<keyword evidence="16" id="KW-0521">NADP</keyword>
<dbReference type="AlphaFoldDB" id="A0A9P3G786"/>
<evidence type="ECO:0000256" key="3">
    <source>
        <dbReference type="ARBA" id="ARBA00012607"/>
    </source>
</evidence>
<gene>
    <name evidence="19" type="ORF">PsYK624_048870</name>
</gene>
<keyword evidence="5 15" id="KW-0285">Flavoprotein</keyword>
<feature type="binding site" evidence="13">
    <location>
        <position position="280"/>
    </location>
    <ligand>
        <name>NAD(+)</name>
        <dbReference type="ChEBI" id="CHEBI:57540"/>
    </ligand>
</feature>
<dbReference type="InterPro" id="IPR016156">
    <property type="entry name" value="FAD/NAD-linked_Rdtase_dimer_sf"/>
</dbReference>
<dbReference type="Gene3D" id="3.50.50.60">
    <property type="entry name" value="FAD/NAD(P)-binding domain"/>
    <property type="match status" value="2"/>
</dbReference>
<evidence type="ECO:0000256" key="15">
    <source>
        <dbReference type="RuleBase" id="RU003691"/>
    </source>
</evidence>
<proteinExistence type="inferred from homology"/>
<dbReference type="PANTHER" id="PTHR42737:SF2">
    <property type="entry name" value="GLUTATHIONE REDUCTASE"/>
    <property type="match status" value="1"/>
</dbReference>
<evidence type="ECO:0000259" key="17">
    <source>
        <dbReference type="Pfam" id="PF02852"/>
    </source>
</evidence>
<dbReference type="FunFam" id="3.50.50.60:FF:000235">
    <property type="entry name" value="Glutathione reductase"/>
    <property type="match status" value="1"/>
</dbReference>
<keyword evidence="7 15" id="KW-0560">Oxidoreductase</keyword>
<dbReference type="GO" id="GO:0005829">
    <property type="term" value="C:cytosol"/>
    <property type="evidence" value="ECO:0007669"/>
    <property type="project" value="TreeGrafter"/>
</dbReference>
<evidence type="ECO:0000256" key="14">
    <source>
        <dbReference type="PIRSR" id="PIRSR000350-4"/>
    </source>
</evidence>
<keyword evidence="6 13" id="KW-0274">FAD</keyword>
<keyword evidence="8" id="KW-1015">Disulfide bond</keyword>
<dbReference type="Pfam" id="PF02852">
    <property type="entry name" value="Pyr_redox_dim"/>
    <property type="match status" value="1"/>
</dbReference>
<dbReference type="InterPro" id="IPR036188">
    <property type="entry name" value="FAD/NAD-bd_sf"/>
</dbReference>
<sequence>MPPIDRPRHDEYDIVYIGGGTGGMAGSRRAASYGKKVALIEASPKLGGTCVNVGCVPKKIMWHAADISDKIRHAKGYQFRGPGVGEPQFDWKSFKPKRDEYIRFLNGVYDKNLVNDGVDYFHGSAHLKSPTEIEVTTANSAKFILKTRLICVATGGRPTIPSDDKIPGASLGINSDGFFDLEEQPKRVAVVGAGYIAVELAGIFNTLGTETHLLIRQDNFLRTFDPTLYETLGKWAEHTGIKVHKRTNVTKVEGVKGKPLTVHTDKGEKIEVDVLLWAIGRHANTEGLGLEKLGVELNKKGEIVTNEYQESNIPGIFSIGDVQGREPLTPVAIAAGRRMANRLFGPPKYKDDKLVYEDIPTVVFGHPPIGSVGLTEPQAKEKYGENNIKIYKSSFRALYFSMVPEEEKEPSVYKVIVAGPEEKVVGIHIIGLGSDEVIQGFAVAMRMGATKEDLDSCVAIHPTSGEELVTLR</sequence>
<dbReference type="PIRSF" id="PIRSF000350">
    <property type="entry name" value="Mercury_reductase_MerA"/>
    <property type="match status" value="1"/>
</dbReference>
<feature type="domain" description="Pyridine nucleotide-disulphide oxidoreductase dimerisation" evidence="17">
    <location>
        <begin position="359"/>
        <end position="471"/>
    </location>
</feature>
<comment type="similarity">
    <text evidence="1 15">Belongs to the class-I pyridine nucleotide-disulfide oxidoreductase family.</text>
</comment>
<dbReference type="GO" id="GO:0004362">
    <property type="term" value="F:glutathione-disulfide reductase (NADPH) activity"/>
    <property type="evidence" value="ECO:0007669"/>
    <property type="project" value="UniProtKB-EC"/>
</dbReference>
<comment type="cofactor">
    <cofactor evidence="13">
        <name>FAD</name>
        <dbReference type="ChEBI" id="CHEBI:57692"/>
    </cofactor>
    <text evidence="13">Binds 1 FAD per subunit.</text>
</comment>
<feature type="active site" description="Proton acceptor" evidence="12">
    <location>
        <position position="461"/>
    </location>
</feature>
<feature type="binding site" evidence="13">
    <location>
        <position position="59"/>
    </location>
    <ligand>
        <name>FAD</name>
        <dbReference type="ChEBI" id="CHEBI:57692"/>
    </ligand>
</feature>
<dbReference type="PANTHER" id="PTHR42737">
    <property type="entry name" value="GLUTATHIONE REDUCTASE"/>
    <property type="match status" value="1"/>
</dbReference>
<dbReference type="InterPro" id="IPR046952">
    <property type="entry name" value="GSHR/TRXR-like"/>
</dbReference>
<evidence type="ECO:0000256" key="9">
    <source>
        <dbReference type="ARBA" id="ARBA00023284"/>
    </source>
</evidence>
<evidence type="ECO:0000256" key="5">
    <source>
        <dbReference type="ARBA" id="ARBA00022630"/>
    </source>
</evidence>
<comment type="subcellular location">
    <subcellularLocation>
        <location evidence="16">Cytoplasm</location>
    </subcellularLocation>
</comment>
<dbReference type="Pfam" id="PF07992">
    <property type="entry name" value="Pyr_redox_2"/>
    <property type="match status" value="1"/>
</dbReference>
<dbReference type="SUPFAM" id="SSF51905">
    <property type="entry name" value="FAD/NAD(P)-binding domain"/>
    <property type="match status" value="1"/>
</dbReference>
<dbReference type="NCBIfam" id="NF004776">
    <property type="entry name" value="PRK06116.1"/>
    <property type="match status" value="1"/>
</dbReference>
<dbReference type="GO" id="GO:0034599">
    <property type="term" value="P:cellular response to oxidative stress"/>
    <property type="evidence" value="ECO:0007669"/>
    <property type="project" value="TreeGrafter"/>
</dbReference>
<dbReference type="FunFam" id="3.30.390.30:FF:000003">
    <property type="entry name" value="Glutathione reductase"/>
    <property type="match status" value="1"/>
</dbReference>
<evidence type="ECO:0000256" key="2">
    <source>
        <dbReference type="ARBA" id="ARBA00011738"/>
    </source>
</evidence>
<dbReference type="PRINTS" id="PR00411">
    <property type="entry name" value="PNDRDTASEI"/>
</dbReference>
<feature type="disulfide bond" description="Redox-active" evidence="14">
    <location>
        <begin position="50"/>
        <end position="55"/>
    </location>
</feature>
<comment type="catalytic activity">
    <reaction evidence="10 16">
        <text>2 glutathione + NADP(+) = glutathione disulfide + NADPH + H(+)</text>
        <dbReference type="Rhea" id="RHEA:11740"/>
        <dbReference type="ChEBI" id="CHEBI:15378"/>
        <dbReference type="ChEBI" id="CHEBI:57783"/>
        <dbReference type="ChEBI" id="CHEBI:57925"/>
        <dbReference type="ChEBI" id="CHEBI:58297"/>
        <dbReference type="ChEBI" id="CHEBI:58349"/>
        <dbReference type="EC" id="1.8.1.7"/>
    </reaction>
</comment>
<feature type="domain" description="FAD/NAD(P)-binding" evidence="18">
    <location>
        <begin position="12"/>
        <end position="336"/>
    </location>
</feature>
<dbReference type="EC" id="1.8.1.7" evidence="3 16"/>
<dbReference type="EMBL" id="BPQB01000010">
    <property type="protein sequence ID" value="GJE88800.1"/>
    <property type="molecule type" value="Genomic_DNA"/>
</dbReference>
<dbReference type="InterPro" id="IPR004099">
    <property type="entry name" value="Pyr_nucl-diS_OxRdtase_dimer"/>
</dbReference>
<evidence type="ECO:0000256" key="1">
    <source>
        <dbReference type="ARBA" id="ARBA00007532"/>
    </source>
</evidence>
<keyword evidence="13" id="KW-0547">Nucleotide-binding</keyword>